<proteinExistence type="predicted"/>
<dbReference type="Proteomes" id="UP000178485">
    <property type="component" value="Chromosome i"/>
</dbReference>
<dbReference type="RefSeq" id="WP_083373297.1">
    <property type="nucleotide sequence ID" value="NZ_LT608328.1"/>
</dbReference>
<dbReference type="Pfam" id="PF12964">
    <property type="entry name" value="DUF3853"/>
    <property type="match status" value="1"/>
</dbReference>
<dbReference type="EMBL" id="LT608328">
    <property type="protein sequence ID" value="SCM58948.1"/>
    <property type="molecule type" value="Genomic_DNA"/>
</dbReference>
<evidence type="ECO:0000313" key="1">
    <source>
        <dbReference type="EMBL" id="SCM58948.1"/>
    </source>
</evidence>
<organism evidence="1 2">
    <name type="scientific">Petrimonas mucosa</name>
    <dbReference type="NCBI Taxonomy" id="1642646"/>
    <lineage>
        <taxon>Bacteria</taxon>
        <taxon>Pseudomonadati</taxon>
        <taxon>Bacteroidota</taxon>
        <taxon>Bacteroidia</taxon>
        <taxon>Bacteroidales</taxon>
        <taxon>Dysgonomonadaceae</taxon>
        <taxon>Petrimonas</taxon>
    </lineage>
</organism>
<evidence type="ECO:0000313" key="2">
    <source>
        <dbReference type="Proteomes" id="UP000178485"/>
    </source>
</evidence>
<name>A0A1G4G8W2_9BACT</name>
<gene>
    <name evidence="1" type="ORF">ING2E5A_2135</name>
</gene>
<protein>
    <recommendedName>
        <fullName evidence="3">DUF3853 family protein</fullName>
    </recommendedName>
</protein>
<keyword evidence="2" id="KW-1185">Reference proteome</keyword>
<sequence length="97" mass="10959">MMQVNKDTPIAMLTVGQLKEFLQGENIVPTKEVIEPKKYAYGLQGIRKLFNVSHVTAQRYKDTIIADACFQQGRKIVVDVDKAMELFQKQSKKGGTI</sequence>
<dbReference type="InterPro" id="IPR024363">
    <property type="entry name" value="DUF3853"/>
</dbReference>
<accession>A0A1G4G8W2</accession>
<evidence type="ECO:0008006" key="3">
    <source>
        <dbReference type="Google" id="ProtNLM"/>
    </source>
</evidence>
<dbReference type="AlphaFoldDB" id="A0A1G4G8W2"/>
<dbReference type="STRING" id="1642646.ING2E5A_2135"/>
<reference evidence="1 2" key="1">
    <citation type="submission" date="2016-08" db="EMBL/GenBank/DDBJ databases">
        <authorList>
            <person name="Seilhamer J.J."/>
        </authorList>
    </citation>
    <scope>NUCLEOTIDE SEQUENCE [LARGE SCALE GENOMIC DNA]</scope>
    <source>
        <strain evidence="1">ING2-E5A</strain>
    </source>
</reference>
<dbReference type="KEGG" id="pmuc:ING2E5A_2135"/>